<feature type="non-terminal residue" evidence="2">
    <location>
        <position position="241"/>
    </location>
</feature>
<evidence type="ECO:0000256" key="1">
    <source>
        <dbReference type="SAM" id="Coils"/>
    </source>
</evidence>
<protein>
    <submittedName>
        <fullName evidence="2">Uncharacterized protein</fullName>
    </submittedName>
</protein>
<dbReference type="EMBL" id="BARS01026683">
    <property type="protein sequence ID" value="GAG03367.1"/>
    <property type="molecule type" value="Genomic_DNA"/>
</dbReference>
<organism evidence="2">
    <name type="scientific">marine sediment metagenome</name>
    <dbReference type="NCBI Taxonomy" id="412755"/>
    <lineage>
        <taxon>unclassified sequences</taxon>
        <taxon>metagenomes</taxon>
        <taxon>ecological metagenomes</taxon>
    </lineage>
</organism>
<proteinExistence type="predicted"/>
<reference evidence="2" key="1">
    <citation type="journal article" date="2014" name="Front. Microbiol.">
        <title>High frequency of phylogenetically diverse reductive dehalogenase-homologous genes in deep subseafloor sedimentary metagenomes.</title>
        <authorList>
            <person name="Kawai M."/>
            <person name="Futagami T."/>
            <person name="Toyoda A."/>
            <person name="Takaki Y."/>
            <person name="Nishi S."/>
            <person name="Hori S."/>
            <person name="Arai W."/>
            <person name="Tsubouchi T."/>
            <person name="Morono Y."/>
            <person name="Uchiyama I."/>
            <person name="Ito T."/>
            <person name="Fujiyama A."/>
            <person name="Inagaki F."/>
            <person name="Takami H."/>
        </authorList>
    </citation>
    <scope>NUCLEOTIDE SEQUENCE</scope>
    <source>
        <strain evidence="2">Expedition CK06-06</strain>
    </source>
</reference>
<name>X0UVY1_9ZZZZ</name>
<feature type="coiled-coil region" evidence="1">
    <location>
        <begin position="28"/>
        <end position="69"/>
    </location>
</feature>
<evidence type="ECO:0000313" key="2">
    <source>
        <dbReference type="EMBL" id="GAG03367.1"/>
    </source>
</evidence>
<comment type="caution">
    <text evidence="2">The sequence shown here is derived from an EMBL/GenBank/DDBJ whole genome shotgun (WGS) entry which is preliminary data.</text>
</comment>
<gene>
    <name evidence="2" type="ORF">S01H1_42026</name>
</gene>
<keyword evidence="1" id="KW-0175">Coiled coil</keyword>
<sequence length="241" mass="26528">MKQTIIAALIILSAVAGGAAGEEDSAQLQRLAAENNALKARLAENGKQLETLTQQLVHLKAVVGDLKKEVTSLKAANADLKAHVARKVPPSAGPAQPQEPAGTKLVIRVQPGGWGDAGVQNIQKLLLSAGNELWKHFPGRRLRPIIIRHSDSGPIVLFRQGPAGEYIVKLDAEGRHWAQFTYQFSHELCHVLTNYEKKASPKNRWFEESLCEMASMFVLRRMAVTWQTSPPYPNWKSFAPA</sequence>
<dbReference type="AlphaFoldDB" id="X0UVY1"/>
<accession>X0UVY1</accession>